<dbReference type="EMBL" id="BARV01035587">
    <property type="protein sequence ID" value="GAI58021.1"/>
    <property type="molecule type" value="Genomic_DNA"/>
</dbReference>
<feature type="non-terminal residue" evidence="1">
    <location>
        <position position="41"/>
    </location>
</feature>
<dbReference type="AlphaFoldDB" id="X1QT97"/>
<protein>
    <submittedName>
        <fullName evidence="1">Uncharacterized protein</fullName>
    </submittedName>
</protein>
<proteinExistence type="predicted"/>
<reference evidence="1" key="1">
    <citation type="journal article" date="2014" name="Front. Microbiol.">
        <title>High frequency of phylogenetically diverse reductive dehalogenase-homologous genes in deep subseafloor sedimentary metagenomes.</title>
        <authorList>
            <person name="Kawai M."/>
            <person name="Futagami T."/>
            <person name="Toyoda A."/>
            <person name="Takaki Y."/>
            <person name="Nishi S."/>
            <person name="Hori S."/>
            <person name="Arai W."/>
            <person name="Tsubouchi T."/>
            <person name="Morono Y."/>
            <person name="Uchiyama I."/>
            <person name="Ito T."/>
            <person name="Fujiyama A."/>
            <person name="Inagaki F."/>
            <person name="Takami H."/>
        </authorList>
    </citation>
    <scope>NUCLEOTIDE SEQUENCE</scope>
    <source>
        <strain evidence="1">Expedition CK06-06</strain>
    </source>
</reference>
<gene>
    <name evidence="1" type="ORF">S06H3_55501</name>
</gene>
<comment type="caution">
    <text evidence="1">The sequence shown here is derived from an EMBL/GenBank/DDBJ whole genome shotgun (WGS) entry which is preliminary data.</text>
</comment>
<evidence type="ECO:0000313" key="1">
    <source>
        <dbReference type="EMBL" id="GAI58021.1"/>
    </source>
</evidence>
<accession>X1QT97</accession>
<name>X1QT97_9ZZZZ</name>
<sequence>MRRATLCLAFIVAFAVLTVIEGALIKDYLAMFMSGICTAVF</sequence>
<organism evidence="1">
    <name type="scientific">marine sediment metagenome</name>
    <dbReference type="NCBI Taxonomy" id="412755"/>
    <lineage>
        <taxon>unclassified sequences</taxon>
        <taxon>metagenomes</taxon>
        <taxon>ecological metagenomes</taxon>
    </lineage>
</organism>